<feature type="region of interest" description="Disordered" evidence="1">
    <location>
        <begin position="520"/>
        <end position="545"/>
    </location>
</feature>
<dbReference type="GO" id="GO:0042797">
    <property type="term" value="P:tRNA transcription by RNA polymerase III"/>
    <property type="evidence" value="ECO:0007669"/>
    <property type="project" value="TreeGrafter"/>
</dbReference>
<evidence type="ECO:0000313" key="2">
    <source>
        <dbReference type="EMBL" id="GAU16604.1"/>
    </source>
</evidence>
<accession>A0A2Z6LX16</accession>
<dbReference type="InterPro" id="IPR006886">
    <property type="entry name" value="RNA_pol_III_Rpc5"/>
</dbReference>
<keyword evidence="3" id="KW-1185">Reference proteome</keyword>
<name>A0A2Z6LX16_TRISU</name>
<evidence type="ECO:0000256" key="1">
    <source>
        <dbReference type="SAM" id="MobiDB-lite"/>
    </source>
</evidence>
<evidence type="ECO:0008006" key="4">
    <source>
        <dbReference type="Google" id="ProtNLM"/>
    </source>
</evidence>
<evidence type="ECO:0000313" key="3">
    <source>
        <dbReference type="Proteomes" id="UP000242715"/>
    </source>
</evidence>
<feature type="compositionally biased region" description="Polar residues" evidence="1">
    <location>
        <begin position="266"/>
        <end position="276"/>
    </location>
</feature>
<dbReference type="AlphaFoldDB" id="A0A2Z6LX16"/>
<gene>
    <name evidence="2" type="ORF">TSUD_233560</name>
</gene>
<reference evidence="3" key="1">
    <citation type="journal article" date="2017" name="Front. Plant Sci.">
        <title>Climate Clever Clovers: New Paradigm to Reduce the Environmental Footprint of Ruminants by Breeding Low Methanogenic Forages Utilizing Haplotype Variation.</title>
        <authorList>
            <person name="Kaur P."/>
            <person name="Appels R."/>
            <person name="Bayer P.E."/>
            <person name="Keeble-Gagnere G."/>
            <person name="Wang J."/>
            <person name="Hirakawa H."/>
            <person name="Shirasawa K."/>
            <person name="Vercoe P."/>
            <person name="Stefanova K."/>
            <person name="Durmic Z."/>
            <person name="Nichols P."/>
            <person name="Revell C."/>
            <person name="Isobe S.N."/>
            <person name="Edwards D."/>
            <person name="Erskine W."/>
        </authorList>
    </citation>
    <scope>NUCLEOTIDE SEQUENCE [LARGE SCALE GENOMIC DNA]</scope>
    <source>
        <strain evidence="3">cv. Daliak</strain>
    </source>
</reference>
<dbReference type="Pfam" id="PF04801">
    <property type="entry name" value="RPC5"/>
    <property type="match status" value="1"/>
</dbReference>
<sequence>MDFDDDDLKPSINATSRVPRFALKASKLKPKKEPKLVPKPEPPSTKTEPQEIDLTVKQNEEQHTKSEPNGTESSMLEVREANSMNVDSMDVEMTEAEQELNHEVNPMDEEDTVVREIDVYFSPSIDDETKLYVMQYPLRPSWRPYELEENCEEIRLKPQTSEVELDLSVDLESSNIDGDSASTLNYTKQDKPCRLPVMNRDQGLPCLVFGTLSTTWKPPPANGCAVGLLMGDKLHLHPVHAVVQLRPSRHYLDSGKVATSKKQNKQTEPSTSSSIQEKSDGDEGWVPLKYHGCKDDISSRYFQQMVAHKSSPINFEMSTYDYIATICPGVSSNTLAKGPSKRYLLSLPVEKRLEAFLIEGPPLHRFSAIKHFAPEYSDDELLSFLQNHALLLRGYWVPKGKLLYPEGGIELLARNFVLVSFNKSLRLQSGELRKLGGELANRVKYFLMQFALEKLDLKEREMYWKFKELPDESFIKDFPIVVKQHEEIYKILEREVSGFVSLGKQKQKSMKNAVTNSGVNSALVRSTNSDPPAKSLGEDPPPRNMTMSNETRHALPIALKKLFQTHKVCSSHLANPISYGQHRLAASFLIDSLTGTAAATKQIEYFQLICQELRGLALAKTMLPKGGSKIDVDAANSLDVPQDELKAVLGEVACDIHGCFVLKSSKDDLFRDVVIDMLRGSGPNGKLRKAEILEAARRKLGRDVPNNEYSKAVSELCISKGSYWVLKSGDGSKQ</sequence>
<dbReference type="OrthoDB" id="340681at2759"/>
<organism evidence="2 3">
    <name type="scientific">Trifolium subterraneum</name>
    <name type="common">Subterranean clover</name>
    <dbReference type="NCBI Taxonomy" id="3900"/>
    <lineage>
        <taxon>Eukaryota</taxon>
        <taxon>Viridiplantae</taxon>
        <taxon>Streptophyta</taxon>
        <taxon>Embryophyta</taxon>
        <taxon>Tracheophyta</taxon>
        <taxon>Spermatophyta</taxon>
        <taxon>Magnoliopsida</taxon>
        <taxon>eudicotyledons</taxon>
        <taxon>Gunneridae</taxon>
        <taxon>Pentapetalae</taxon>
        <taxon>rosids</taxon>
        <taxon>fabids</taxon>
        <taxon>Fabales</taxon>
        <taxon>Fabaceae</taxon>
        <taxon>Papilionoideae</taxon>
        <taxon>50 kb inversion clade</taxon>
        <taxon>NPAAA clade</taxon>
        <taxon>Hologalegina</taxon>
        <taxon>IRL clade</taxon>
        <taxon>Trifolieae</taxon>
        <taxon>Trifolium</taxon>
    </lineage>
</organism>
<dbReference type="PANTHER" id="PTHR12069">
    <property type="entry name" value="DNA-DIRECTED RNA POLYMERASES III 80 KDA POLYPEPTIDE RNA POLYMERASE III SUBUNIT 5"/>
    <property type="match status" value="1"/>
</dbReference>
<feature type="compositionally biased region" description="Polar residues" evidence="1">
    <location>
        <begin position="520"/>
        <end position="530"/>
    </location>
</feature>
<feature type="region of interest" description="Disordered" evidence="1">
    <location>
        <begin position="23"/>
        <end position="76"/>
    </location>
</feature>
<dbReference type="GO" id="GO:0005666">
    <property type="term" value="C:RNA polymerase III complex"/>
    <property type="evidence" value="ECO:0007669"/>
    <property type="project" value="TreeGrafter"/>
</dbReference>
<feature type="region of interest" description="Disordered" evidence="1">
    <location>
        <begin position="254"/>
        <end position="283"/>
    </location>
</feature>
<protein>
    <recommendedName>
        <fullName evidence="4">DNA-directed RNA polymerase III subunit RPC5</fullName>
    </recommendedName>
</protein>
<dbReference type="EMBL" id="DF973161">
    <property type="protein sequence ID" value="GAU16604.1"/>
    <property type="molecule type" value="Genomic_DNA"/>
</dbReference>
<dbReference type="Proteomes" id="UP000242715">
    <property type="component" value="Unassembled WGS sequence"/>
</dbReference>
<proteinExistence type="predicted"/>
<dbReference type="PANTHER" id="PTHR12069:SF0">
    <property type="entry name" value="DNA-DIRECTED RNA POLYMERASE III SUBUNIT RPC5"/>
    <property type="match status" value="1"/>
</dbReference>